<dbReference type="InterPro" id="IPR036282">
    <property type="entry name" value="Glutathione-S-Trfase_C_sf"/>
</dbReference>
<dbReference type="EMBL" id="JAKELL010000007">
    <property type="protein sequence ID" value="KAH8997275.1"/>
    <property type="molecule type" value="Genomic_DNA"/>
</dbReference>
<keyword evidence="3" id="KW-1185">Reference proteome</keyword>
<dbReference type="CDD" id="cd00299">
    <property type="entry name" value="GST_C_family"/>
    <property type="match status" value="1"/>
</dbReference>
<dbReference type="InterPro" id="IPR004045">
    <property type="entry name" value="Glutathione_S-Trfase_N"/>
</dbReference>
<dbReference type="GO" id="GO:0006559">
    <property type="term" value="P:L-phenylalanine catabolic process"/>
    <property type="evidence" value="ECO:0007669"/>
    <property type="project" value="TreeGrafter"/>
</dbReference>
<comment type="caution">
    <text evidence="2">The sequence shown here is derived from an EMBL/GenBank/DDBJ whole genome shotgun (WGS) entry which is preliminary data.</text>
</comment>
<proteinExistence type="predicted"/>
<evidence type="ECO:0000313" key="3">
    <source>
        <dbReference type="Proteomes" id="UP001201163"/>
    </source>
</evidence>
<evidence type="ECO:0000313" key="2">
    <source>
        <dbReference type="EMBL" id="KAH8997275.1"/>
    </source>
</evidence>
<dbReference type="AlphaFoldDB" id="A0AAD4QGA5"/>
<dbReference type="GO" id="GO:0004364">
    <property type="term" value="F:glutathione transferase activity"/>
    <property type="evidence" value="ECO:0007669"/>
    <property type="project" value="TreeGrafter"/>
</dbReference>
<dbReference type="PROSITE" id="PS50404">
    <property type="entry name" value="GST_NTER"/>
    <property type="match status" value="1"/>
</dbReference>
<dbReference type="PANTHER" id="PTHR42673:SF4">
    <property type="entry name" value="MALEYLACETOACETATE ISOMERASE"/>
    <property type="match status" value="1"/>
</dbReference>
<organism evidence="2 3">
    <name type="scientific">Lactarius akahatsu</name>
    <dbReference type="NCBI Taxonomy" id="416441"/>
    <lineage>
        <taxon>Eukaryota</taxon>
        <taxon>Fungi</taxon>
        <taxon>Dikarya</taxon>
        <taxon>Basidiomycota</taxon>
        <taxon>Agaricomycotina</taxon>
        <taxon>Agaricomycetes</taxon>
        <taxon>Russulales</taxon>
        <taxon>Russulaceae</taxon>
        <taxon>Lactarius</taxon>
    </lineage>
</organism>
<sequence length="361" mass="39010">MSTPHIIPKAVLYYDARSAWSLAVLLALEEKGYGKDEVDLKLVNLSKGENFSPTFLRINPKGTVPTLVVPFENTLTPDMESRYKAITDTEAIIAFLDKSRSIMSHTHTTSAAPAPALSPATIELSAMAKSIIALIHSSPASPELLFYFNAGDSTTLKTVSPSVSAFLKGRKGALEHYLAEDEANEIRVSEKTKKFWLDKKSTTEELLASLDEADKSEPDLSEGGKKAREEYFEKTKAAWEVGLALVLTKLSKELVGPFALGEQISIVDVHLAAWLHELVTLSGGDTRDNGIAAISRLEAHVGGGFTLAKDAVTAVPAMAPRSSSNPATPATAIEPPKPKLAVLWDTLTERPSWQKVFGVRG</sequence>
<reference evidence="2" key="1">
    <citation type="submission" date="2022-01" db="EMBL/GenBank/DDBJ databases">
        <title>Comparative genomics reveals a dynamic genome evolution in the ectomycorrhizal milk-cap (Lactarius) mushrooms.</title>
        <authorList>
            <consortium name="DOE Joint Genome Institute"/>
            <person name="Lebreton A."/>
            <person name="Tang N."/>
            <person name="Kuo A."/>
            <person name="LaButti K."/>
            <person name="Drula E."/>
            <person name="Barry K."/>
            <person name="Clum A."/>
            <person name="Lipzen A."/>
            <person name="Mousain D."/>
            <person name="Ng V."/>
            <person name="Wang R."/>
            <person name="Wang X."/>
            <person name="Dai Y."/>
            <person name="Henrissat B."/>
            <person name="Grigoriev I.V."/>
            <person name="Guerin-Laguette A."/>
            <person name="Yu F."/>
            <person name="Martin F.M."/>
        </authorList>
    </citation>
    <scope>NUCLEOTIDE SEQUENCE</scope>
    <source>
        <strain evidence="2">QP</strain>
    </source>
</reference>
<dbReference type="Gene3D" id="3.40.30.10">
    <property type="entry name" value="Glutaredoxin"/>
    <property type="match status" value="1"/>
</dbReference>
<protein>
    <recommendedName>
        <fullName evidence="1">GST N-terminal domain-containing protein</fullName>
    </recommendedName>
</protein>
<dbReference type="PANTHER" id="PTHR42673">
    <property type="entry name" value="MALEYLACETOACETATE ISOMERASE"/>
    <property type="match status" value="1"/>
</dbReference>
<dbReference type="GO" id="GO:0006749">
    <property type="term" value="P:glutathione metabolic process"/>
    <property type="evidence" value="ECO:0007669"/>
    <property type="project" value="TreeGrafter"/>
</dbReference>
<dbReference type="Proteomes" id="UP001201163">
    <property type="component" value="Unassembled WGS sequence"/>
</dbReference>
<dbReference type="SUPFAM" id="SSF47616">
    <property type="entry name" value="GST C-terminal domain-like"/>
    <property type="match status" value="1"/>
</dbReference>
<feature type="domain" description="GST N-terminal" evidence="1">
    <location>
        <begin position="8"/>
        <end position="104"/>
    </location>
</feature>
<dbReference type="Pfam" id="PF13409">
    <property type="entry name" value="GST_N_2"/>
    <property type="match status" value="1"/>
</dbReference>
<evidence type="ECO:0000259" key="1">
    <source>
        <dbReference type="PROSITE" id="PS50404"/>
    </source>
</evidence>
<gene>
    <name evidence="2" type="ORF">EDB92DRAFT_1838877</name>
</gene>
<dbReference type="SUPFAM" id="SSF52833">
    <property type="entry name" value="Thioredoxin-like"/>
    <property type="match status" value="1"/>
</dbReference>
<dbReference type="InterPro" id="IPR036249">
    <property type="entry name" value="Thioredoxin-like_sf"/>
</dbReference>
<dbReference type="CDD" id="cd00570">
    <property type="entry name" value="GST_N_family"/>
    <property type="match status" value="1"/>
</dbReference>
<dbReference type="GO" id="GO:0016034">
    <property type="term" value="F:maleylacetoacetate isomerase activity"/>
    <property type="evidence" value="ECO:0007669"/>
    <property type="project" value="TreeGrafter"/>
</dbReference>
<accession>A0AAD4QGA5</accession>
<name>A0AAD4QGA5_9AGAM</name>